<feature type="transmembrane region" description="Helical" evidence="1">
    <location>
        <begin position="12"/>
        <end position="32"/>
    </location>
</feature>
<feature type="domain" description="Inositolphosphotransferase Aur1/Ipt1" evidence="2">
    <location>
        <begin position="133"/>
        <end position="334"/>
    </location>
</feature>
<protein>
    <submittedName>
        <fullName evidence="3">Phosphatase PAP2 family protein</fullName>
    </submittedName>
</protein>
<dbReference type="EMBL" id="BAABDM010000001">
    <property type="protein sequence ID" value="GAA4088329.1"/>
    <property type="molecule type" value="Genomic_DNA"/>
</dbReference>
<feature type="transmembrane region" description="Helical" evidence="1">
    <location>
        <begin position="323"/>
        <end position="343"/>
    </location>
</feature>
<comment type="caution">
    <text evidence="3">The sequence shown here is derived from an EMBL/GenBank/DDBJ whole genome shotgun (WGS) entry which is preliminary data.</text>
</comment>
<evidence type="ECO:0000259" key="2">
    <source>
        <dbReference type="Pfam" id="PF14378"/>
    </source>
</evidence>
<dbReference type="Pfam" id="PF14378">
    <property type="entry name" value="PAP2_3"/>
    <property type="match status" value="1"/>
</dbReference>
<keyword evidence="4" id="KW-1185">Reference proteome</keyword>
<accession>A0ABP7WGA0</accession>
<gene>
    <name evidence="3" type="ORF">GCM10022414_08950</name>
</gene>
<name>A0ABP7WGA0_9GAMM</name>
<dbReference type="RefSeq" id="WP_344932782.1">
    <property type="nucleotide sequence ID" value="NZ_BAABDM010000001.1"/>
</dbReference>
<keyword evidence="1" id="KW-1133">Transmembrane helix</keyword>
<evidence type="ECO:0000313" key="4">
    <source>
        <dbReference type="Proteomes" id="UP001500392"/>
    </source>
</evidence>
<proteinExistence type="predicted"/>
<evidence type="ECO:0000256" key="1">
    <source>
        <dbReference type="SAM" id="Phobius"/>
    </source>
</evidence>
<keyword evidence="1" id="KW-0812">Transmembrane</keyword>
<feature type="transmembrane region" description="Helical" evidence="1">
    <location>
        <begin position="96"/>
        <end position="116"/>
    </location>
</feature>
<feature type="transmembrane region" description="Helical" evidence="1">
    <location>
        <begin position="194"/>
        <end position="220"/>
    </location>
</feature>
<dbReference type="Proteomes" id="UP001500392">
    <property type="component" value="Unassembled WGS sequence"/>
</dbReference>
<feature type="transmembrane region" description="Helical" evidence="1">
    <location>
        <begin position="295"/>
        <end position="317"/>
    </location>
</feature>
<keyword evidence="1" id="KW-0472">Membrane</keyword>
<feature type="transmembrane region" description="Helical" evidence="1">
    <location>
        <begin position="44"/>
        <end position="72"/>
    </location>
</feature>
<feature type="transmembrane region" description="Helical" evidence="1">
    <location>
        <begin position="164"/>
        <end position="182"/>
    </location>
</feature>
<dbReference type="InterPro" id="IPR026841">
    <property type="entry name" value="Aur1/Ipt1"/>
</dbReference>
<organism evidence="3 4">
    <name type="scientific">Zhongshania borealis</name>
    <dbReference type="NCBI Taxonomy" id="889488"/>
    <lineage>
        <taxon>Bacteria</taxon>
        <taxon>Pseudomonadati</taxon>
        <taxon>Pseudomonadota</taxon>
        <taxon>Gammaproteobacteria</taxon>
        <taxon>Cellvibrionales</taxon>
        <taxon>Spongiibacteraceae</taxon>
        <taxon>Zhongshania</taxon>
    </lineage>
</organism>
<evidence type="ECO:0000313" key="3">
    <source>
        <dbReference type="EMBL" id="GAA4088329.1"/>
    </source>
</evidence>
<reference evidence="4" key="1">
    <citation type="journal article" date="2019" name="Int. J. Syst. Evol. Microbiol.">
        <title>The Global Catalogue of Microorganisms (GCM) 10K type strain sequencing project: providing services to taxonomists for standard genome sequencing and annotation.</title>
        <authorList>
            <consortium name="The Broad Institute Genomics Platform"/>
            <consortium name="The Broad Institute Genome Sequencing Center for Infectious Disease"/>
            <person name="Wu L."/>
            <person name="Ma J."/>
        </authorList>
    </citation>
    <scope>NUCLEOTIDE SEQUENCE [LARGE SCALE GENOMIC DNA]</scope>
    <source>
        <strain evidence="4">JCM 17304</strain>
    </source>
</reference>
<sequence>MRKLVENIRFTLYSDWAFYVCVLLYLIGTWSVAQYYQLDDRFSILVYLKLALLQFIPYGILFYAIYIVLVMVKTRPKALFSYLAIDFKSKLMRPNFLRGLLGLFVLAVFLSAMTSFKSVIPEINPFTWDPVLANFDKGLHGGHVPWELLQPILGWPIVTHVIDIVYGLWFIIMMTFVMWFLFTANSDFLRKRFIISYVLCWTINGSLLAVIFSSVGPVFYSDAYPDLVNPFNSLMSYLTLVSLEYPSLVLREKEMLWAFYQNATLRPASGISAMPSMHVSVATLIFLICRRRKQVFVKVLGGVFLVMIGLGSVHLGWHYAIDGYLALIVTLVIWKCTGFIAGIERSK</sequence>
<feature type="transmembrane region" description="Helical" evidence="1">
    <location>
        <begin position="268"/>
        <end position="288"/>
    </location>
</feature>